<protein>
    <recommendedName>
        <fullName evidence="3">Transposase IS200-like domain-containing protein</fullName>
    </recommendedName>
</protein>
<dbReference type="PANTHER" id="PTHR36966">
    <property type="entry name" value="REP-ASSOCIATED TYROSINE TRANSPOSASE"/>
    <property type="match status" value="1"/>
</dbReference>
<dbReference type="PANTHER" id="PTHR36966:SF1">
    <property type="entry name" value="REP-ASSOCIATED TYROSINE TRANSPOSASE"/>
    <property type="match status" value="1"/>
</dbReference>
<dbReference type="GO" id="GO:0006313">
    <property type="term" value="P:DNA transposition"/>
    <property type="evidence" value="ECO:0007669"/>
    <property type="project" value="InterPro"/>
</dbReference>
<gene>
    <name evidence="1" type="ORF">H5P30_21000</name>
</gene>
<dbReference type="AlphaFoldDB" id="A0A7X1E6M0"/>
<evidence type="ECO:0000313" key="1">
    <source>
        <dbReference type="EMBL" id="MBC2604266.1"/>
    </source>
</evidence>
<accession>A0A7X1E6M0</accession>
<dbReference type="GO" id="GO:0004803">
    <property type="term" value="F:transposase activity"/>
    <property type="evidence" value="ECO:0007669"/>
    <property type="project" value="InterPro"/>
</dbReference>
<reference evidence="1 2" key="1">
    <citation type="submission" date="2020-07" db="EMBL/GenBank/DDBJ databases">
        <authorList>
            <person name="Feng X."/>
        </authorList>
    </citation>
    <scope>NUCLEOTIDE SEQUENCE [LARGE SCALE GENOMIC DNA]</scope>
    <source>
        <strain evidence="1 2">JCM14086</strain>
    </source>
</reference>
<sequence>MPDHLHTILRYDRRRQPLDILIKNWKRYLARFAKIQWQDGFFDHRIRTLQEYREKDSYIRQNPVRANLCKRPEDWPYVWDLENLDR</sequence>
<dbReference type="SUPFAM" id="SSF143422">
    <property type="entry name" value="Transposase IS200-like"/>
    <property type="match status" value="1"/>
</dbReference>
<organism evidence="1 2">
    <name type="scientific">Puniceicoccus vermicola</name>
    <dbReference type="NCBI Taxonomy" id="388746"/>
    <lineage>
        <taxon>Bacteria</taxon>
        <taxon>Pseudomonadati</taxon>
        <taxon>Verrucomicrobiota</taxon>
        <taxon>Opitutia</taxon>
        <taxon>Puniceicoccales</taxon>
        <taxon>Puniceicoccaceae</taxon>
        <taxon>Puniceicoccus</taxon>
    </lineage>
</organism>
<dbReference type="InterPro" id="IPR052715">
    <property type="entry name" value="RAYT_transposase"/>
</dbReference>
<name>A0A7X1E6M0_9BACT</name>
<comment type="caution">
    <text evidence="1">The sequence shown here is derived from an EMBL/GenBank/DDBJ whole genome shotgun (WGS) entry which is preliminary data.</text>
</comment>
<dbReference type="InterPro" id="IPR036515">
    <property type="entry name" value="Transposase_17_sf"/>
</dbReference>
<dbReference type="EMBL" id="JACHVA010000141">
    <property type="protein sequence ID" value="MBC2604266.1"/>
    <property type="molecule type" value="Genomic_DNA"/>
</dbReference>
<evidence type="ECO:0008006" key="3">
    <source>
        <dbReference type="Google" id="ProtNLM"/>
    </source>
</evidence>
<dbReference type="GO" id="GO:0043565">
    <property type="term" value="F:sequence-specific DNA binding"/>
    <property type="evidence" value="ECO:0007669"/>
    <property type="project" value="TreeGrafter"/>
</dbReference>
<keyword evidence="2" id="KW-1185">Reference proteome</keyword>
<dbReference type="RefSeq" id="WP_185694881.1">
    <property type="nucleotide sequence ID" value="NZ_JACHVA010000141.1"/>
</dbReference>
<evidence type="ECO:0000313" key="2">
    <source>
        <dbReference type="Proteomes" id="UP000525652"/>
    </source>
</evidence>
<dbReference type="Gene3D" id="3.30.70.1290">
    <property type="entry name" value="Transposase IS200-like"/>
    <property type="match status" value="1"/>
</dbReference>
<dbReference type="Proteomes" id="UP000525652">
    <property type="component" value="Unassembled WGS sequence"/>
</dbReference>
<proteinExistence type="predicted"/>